<dbReference type="Proteomes" id="UP000215999">
    <property type="component" value="Unassembled WGS sequence"/>
</dbReference>
<feature type="domain" description="Saccharopine dehydrogenase NADP binding" evidence="1">
    <location>
        <begin position="10"/>
        <end position="108"/>
    </location>
</feature>
<accession>A0ABX4G4L4</accession>
<dbReference type="InterPro" id="IPR005097">
    <property type="entry name" value="Sacchrp_dh_NADP-bd"/>
</dbReference>
<comment type="caution">
    <text evidence="2">The sequence shown here is derived from an EMBL/GenBank/DDBJ whole genome shotgun (WGS) entry which is preliminary data.</text>
</comment>
<dbReference type="PANTHER" id="PTHR43796:SF2">
    <property type="entry name" value="CARBOXYNORSPERMIDINE SYNTHASE"/>
    <property type="match status" value="1"/>
</dbReference>
<protein>
    <submittedName>
        <fullName evidence="2">Saccharopine dehydrogenase</fullName>
    </submittedName>
</protein>
<dbReference type="EMBL" id="NOIF01000001">
    <property type="protein sequence ID" value="OZS45959.1"/>
    <property type="molecule type" value="Genomic_DNA"/>
</dbReference>
<name>A0ABX4G4L4_9GAMM</name>
<gene>
    <name evidence="2" type="ORF">ASV53_00115</name>
</gene>
<dbReference type="RefSeq" id="WP_094955649.1">
    <property type="nucleotide sequence ID" value="NZ_NOIF01000001.1"/>
</dbReference>
<keyword evidence="3" id="KW-1185">Reference proteome</keyword>
<proteinExistence type="predicted"/>
<dbReference type="InterPro" id="IPR036291">
    <property type="entry name" value="NAD(P)-bd_dom_sf"/>
</dbReference>
<organism evidence="2 3">
    <name type="scientific">Photobacterium sanguinicancri</name>
    <dbReference type="NCBI Taxonomy" id="875932"/>
    <lineage>
        <taxon>Bacteria</taxon>
        <taxon>Pseudomonadati</taxon>
        <taxon>Pseudomonadota</taxon>
        <taxon>Gammaproteobacteria</taxon>
        <taxon>Vibrionales</taxon>
        <taxon>Vibrionaceae</taxon>
        <taxon>Photobacterium</taxon>
    </lineage>
</organism>
<evidence type="ECO:0000313" key="2">
    <source>
        <dbReference type="EMBL" id="OZS45959.1"/>
    </source>
</evidence>
<dbReference type="PANTHER" id="PTHR43796">
    <property type="entry name" value="CARBOXYNORSPERMIDINE SYNTHASE"/>
    <property type="match status" value="1"/>
</dbReference>
<dbReference type="Gene3D" id="3.40.50.720">
    <property type="entry name" value="NAD(P)-binding Rossmann-like Domain"/>
    <property type="match status" value="1"/>
</dbReference>
<reference evidence="2 3" key="1">
    <citation type="journal article" date="2016" name="Antonie Van Leeuwenhoek">
        <title>Photobacterium sanguinicancri sp. nov. isolated from marine animals.</title>
        <authorList>
            <person name="Gomez-Gil B."/>
            <person name="Roque A."/>
            <person name="Rotllant G."/>
            <person name="Romalde J.L."/>
            <person name="Doce A."/>
            <person name="Eggermont M."/>
            <person name="Defoirdt T."/>
        </authorList>
    </citation>
    <scope>NUCLEOTIDE SEQUENCE [LARGE SCALE GENOMIC DNA]</scope>
    <source>
        <strain evidence="2 3">CAIM 1827</strain>
    </source>
</reference>
<dbReference type="SUPFAM" id="SSF51735">
    <property type="entry name" value="NAD(P)-binding Rossmann-fold domains"/>
    <property type="match status" value="1"/>
</dbReference>
<sequence length="384" mass="41649">MSTNIPNPKILILGGFGRVGMAAAQYLLSLTDVTLTLASRHPKRLPIPLSTSESSQITALKLDIKNVEALQEACRQHDLVISCVGPSGLIGNTVAQTCKKVETPLIDAGGYDPLLSSLEADEFTQPTHVPLIINVGLLPGLSGLYPQHLINTLPSDHTITGIDIYYVGRDNWSYNSAWDIISSLGDFGKDHGFCYLENNQLKRQSFFKASKKVRFPAPIGTASTMLIYSEEIIRLARQNNISNVNVYGANIGPRAALICAIAKIFGLYRTEKGIARGARWLVKASQKDMQKLQPTYGIKVDVHDKSGDTTSSELLLSDTYQATGTIIGITAKAVINGRHNGPGVFMLHEAIKHSDFMTELAQSGVITYPATTFHQPSPQEASAS</sequence>
<evidence type="ECO:0000313" key="3">
    <source>
        <dbReference type="Proteomes" id="UP000215999"/>
    </source>
</evidence>
<dbReference type="Pfam" id="PF03435">
    <property type="entry name" value="Sacchrp_dh_NADP"/>
    <property type="match status" value="1"/>
</dbReference>
<evidence type="ECO:0000259" key="1">
    <source>
        <dbReference type="Pfam" id="PF03435"/>
    </source>
</evidence>